<evidence type="ECO:0000256" key="9">
    <source>
        <dbReference type="ARBA" id="ARBA00022960"/>
    </source>
</evidence>
<feature type="binding site" evidence="14">
    <location>
        <begin position="112"/>
        <end position="118"/>
    </location>
    <ligand>
        <name>ATP</name>
        <dbReference type="ChEBI" id="CHEBI:30616"/>
    </ligand>
</feature>
<evidence type="ECO:0000256" key="10">
    <source>
        <dbReference type="ARBA" id="ARBA00022984"/>
    </source>
</evidence>
<evidence type="ECO:0000256" key="8">
    <source>
        <dbReference type="ARBA" id="ARBA00022840"/>
    </source>
</evidence>
<keyword evidence="11 14" id="KW-0131">Cell cycle</keyword>
<dbReference type="InterPro" id="IPR004101">
    <property type="entry name" value="Mur_ligase_C"/>
</dbReference>
<dbReference type="SUPFAM" id="SSF53623">
    <property type="entry name" value="MurD-like peptide ligases, catalytic domain"/>
    <property type="match status" value="1"/>
</dbReference>
<dbReference type="Proteomes" id="UP000184196">
    <property type="component" value="Unassembled WGS sequence"/>
</dbReference>
<dbReference type="InterPro" id="IPR036615">
    <property type="entry name" value="Mur_ligase_C_dom_sf"/>
</dbReference>
<evidence type="ECO:0000313" key="18">
    <source>
        <dbReference type="EMBL" id="SHF24685.1"/>
    </source>
</evidence>
<feature type="domain" description="Mur ligase C-terminal" evidence="16">
    <location>
        <begin position="312"/>
        <end position="442"/>
    </location>
</feature>
<evidence type="ECO:0000256" key="1">
    <source>
        <dbReference type="ARBA" id="ARBA00004496"/>
    </source>
</evidence>
<keyword evidence="9 14" id="KW-0133">Cell shape</keyword>
<dbReference type="Pfam" id="PF08245">
    <property type="entry name" value="Mur_ligase_M"/>
    <property type="match status" value="1"/>
</dbReference>
<dbReference type="EC" id="6.3.2.8" evidence="3 14"/>
<evidence type="ECO:0000259" key="16">
    <source>
        <dbReference type="Pfam" id="PF02875"/>
    </source>
</evidence>
<protein>
    <recommendedName>
        <fullName evidence="3 14">UDP-N-acetylmuramate--L-alanine ligase</fullName>
        <ecNumber evidence="3 14">6.3.2.8</ecNumber>
    </recommendedName>
    <alternativeName>
        <fullName evidence="14">UDP-N-acetylmuramoyl-L-alanine synthetase</fullName>
    </alternativeName>
</protein>
<dbReference type="GO" id="GO:0005737">
    <property type="term" value="C:cytoplasm"/>
    <property type="evidence" value="ECO:0007669"/>
    <property type="project" value="UniProtKB-SubCell"/>
</dbReference>
<dbReference type="UniPathway" id="UPA00219"/>
<dbReference type="InterPro" id="IPR005758">
    <property type="entry name" value="UDP-N-AcMur_Ala_ligase_MurC"/>
</dbReference>
<keyword evidence="8 14" id="KW-0067">ATP-binding</keyword>
<dbReference type="PANTHER" id="PTHR43445:SF3">
    <property type="entry name" value="UDP-N-ACETYLMURAMATE--L-ALANINE LIGASE"/>
    <property type="match status" value="1"/>
</dbReference>
<evidence type="ECO:0000256" key="14">
    <source>
        <dbReference type="HAMAP-Rule" id="MF_00046"/>
    </source>
</evidence>
<feature type="domain" description="Mur ligase central" evidence="17">
    <location>
        <begin position="110"/>
        <end position="290"/>
    </location>
</feature>
<dbReference type="NCBIfam" id="TIGR01082">
    <property type="entry name" value="murC"/>
    <property type="match status" value="1"/>
</dbReference>
<comment type="pathway">
    <text evidence="2 14">Cell wall biogenesis; peptidoglycan biosynthesis.</text>
</comment>
<evidence type="ECO:0000256" key="2">
    <source>
        <dbReference type="ARBA" id="ARBA00004752"/>
    </source>
</evidence>
<feature type="domain" description="Mur ligase N-terminal catalytic" evidence="15">
    <location>
        <begin position="8"/>
        <end position="105"/>
    </location>
</feature>
<keyword evidence="19" id="KW-1185">Reference proteome</keyword>
<dbReference type="GO" id="GO:0005524">
    <property type="term" value="F:ATP binding"/>
    <property type="evidence" value="ECO:0007669"/>
    <property type="project" value="UniProtKB-UniRule"/>
</dbReference>
<dbReference type="AlphaFoldDB" id="A0A1M5A3A8"/>
<dbReference type="Gene3D" id="3.90.190.20">
    <property type="entry name" value="Mur ligase, C-terminal domain"/>
    <property type="match status" value="1"/>
</dbReference>
<gene>
    <name evidence="14" type="primary">murC</name>
    <name evidence="18" type="ORF">SAMN02745218_01780</name>
</gene>
<evidence type="ECO:0000259" key="15">
    <source>
        <dbReference type="Pfam" id="PF01225"/>
    </source>
</evidence>
<dbReference type="InterPro" id="IPR050061">
    <property type="entry name" value="MurCDEF_pg_biosynth"/>
</dbReference>
<keyword evidence="5 14" id="KW-0436">Ligase</keyword>
<evidence type="ECO:0000256" key="12">
    <source>
        <dbReference type="ARBA" id="ARBA00023316"/>
    </source>
</evidence>
<evidence type="ECO:0000256" key="4">
    <source>
        <dbReference type="ARBA" id="ARBA00022490"/>
    </source>
</evidence>
<dbReference type="GO" id="GO:0071555">
    <property type="term" value="P:cell wall organization"/>
    <property type="evidence" value="ECO:0007669"/>
    <property type="project" value="UniProtKB-KW"/>
</dbReference>
<dbReference type="SUPFAM" id="SSF53244">
    <property type="entry name" value="MurD-like peptide ligases, peptide-binding domain"/>
    <property type="match status" value="1"/>
</dbReference>
<proteinExistence type="inferred from homology"/>
<dbReference type="EMBL" id="FQUW01000019">
    <property type="protein sequence ID" value="SHF24685.1"/>
    <property type="molecule type" value="Genomic_DNA"/>
</dbReference>
<name>A0A1M5A3A8_9FIRM</name>
<dbReference type="GO" id="GO:0008360">
    <property type="term" value="P:regulation of cell shape"/>
    <property type="evidence" value="ECO:0007669"/>
    <property type="project" value="UniProtKB-KW"/>
</dbReference>
<dbReference type="Gene3D" id="3.40.1190.10">
    <property type="entry name" value="Mur-like, catalytic domain"/>
    <property type="match status" value="1"/>
</dbReference>
<evidence type="ECO:0000256" key="7">
    <source>
        <dbReference type="ARBA" id="ARBA00022741"/>
    </source>
</evidence>
<dbReference type="HAMAP" id="MF_00046">
    <property type="entry name" value="MurC"/>
    <property type="match status" value="1"/>
</dbReference>
<reference evidence="19" key="1">
    <citation type="submission" date="2016-11" db="EMBL/GenBank/DDBJ databases">
        <authorList>
            <person name="Varghese N."/>
            <person name="Submissions S."/>
        </authorList>
    </citation>
    <scope>NUCLEOTIDE SEQUENCE [LARGE SCALE GENOMIC DNA]</scope>
    <source>
        <strain evidence="19">DSM 11792</strain>
    </source>
</reference>
<keyword evidence="6 14" id="KW-0132">Cell division</keyword>
<evidence type="ECO:0000256" key="6">
    <source>
        <dbReference type="ARBA" id="ARBA00022618"/>
    </source>
</evidence>
<organism evidence="18 19">
    <name type="scientific">Desulfofundulus australicus DSM 11792</name>
    <dbReference type="NCBI Taxonomy" id="1121425"/>
    <lineage>
        <taxon>Bacteria</taxon>
        <taxon>Bacillati</taxon>
        <taxon>Bacillota</taxon>
        <taxon>Clostridia</taxon>
        <taxon>Eubacteriales</taxon>
        <taxon>Peptococcaceae</taxon>
        <taxon>Desulfofundulus</taxon>
    </lineage>
</organism>
<evidence type="ECO:0000256" key="13">
    <source>
        <dbReference type="ARBA" id="ARBA00047833"/>
    </source>
</evidence>
<dbReference type="OrthoDB" id="9804126at2"/>
<dbReference type="GO" id="GO:0051301">
    <property type="term" value="P:cell division"/>
    <property type="evidence" value="ECO:0007669"/>
    <property type="project" value="UniProtKB-KW"/>
</dbReference>
<dbReference type="InterPro" id="IPR000713">
    <property type="entry name" value="Mur_ligase_N"/>
</dbReference>
<evidence type="ECO:0000256" key="3">
    <source>
        <dbReference type="ARBA" id="ARBA00012211"/>
    </source>
</evidence>
<comment type="catalytic activity">
    <reaction evidence="13 14">
        <text>UDP-N-acetyl-alpha-D-muramate + L-alanine + ATP = UDP-N-acetyl-alpha-D-muramoyl-L-alanine + ADP + phosphate + H(+)</text>
        <dbReference type="Rhea" id="RHEA:23372"/>
        <dbReference type="ChEBI" id="CHEBI:15378"/>
        <dbReference type="ChEBI" id="CHEBI:30616"/>
        <dbReference type="ChEBI" id="CHEBI:43474"/>
        <dbReference type="ChEBI" id="CHEBI:57972"/>
        <dbReference type="ChEBI" id="CHEBI:70757"/>
        <dbReference type="ChEBI" id="CHEBI:83898"/>
        <dbReference type="ChEBI" id="CHEBI:456216"/>
        <dbReference type="EC" id="6.3.2.8"/>
    </reaction>
</comment>
<keyword evidence="12 14" id="KW-0961">Cell wall biogenesis/degradation</keyword>
<comment type="function">
    <text evidence="14">Cell wall formation.</text>
</comment>
<evidence type="ECO:0000256" key="5">
    <source>
        <dbReference type="ARBA" id="ARBA00022598"/>
    </source>
</evidence>
<dbReference type="RefSeq" id="WP_073165277.1">
    <property type="nucleotide sequence ID" value="NZ_FQUW01000019.1"/>
</dbReference>
<keyword evidence="4 14" id="KW-0963">Cytoplasm</keyword>
<dbReference type="Pfam" id="PF02875">
    <property type="entry name" value="Mur_ligase_C"/>
    <property type="match status" value="1"/>
</dbReference>
<dbReference type="InterPro" id="IPR013221">
    <property type="entry name" value="Mur_ligase_cen"/>
</dbReference>
<keyword evidence="10 14" id="KW-0573">Peptidoglycan synthesis</keyword>
<evidence type="ECO:0000259" key="17">
    <source>
        <dbReference type="Pfam" id="PF08245"/>
    </source>
</evidence>
<comment type="similarity">
    <text evidence="14">Belongs to the MurCDEF family.</text>
</comment>
<dbReference type="GO" id="GO:0008763">
    <property type="term" value="F:UDP-N-acetylmuramate-L-alanine ligase activity"/>
    <property type="evidence" value="ECO:0007669"/>
    <property type="project" value="UniProtKB-UniRule"/>
</dbReference>
<dbReference type="GO" id="GO:0009252">
    <property type="term" value="P:peptidoglycan biosynthetic process"/>
    <property type="evidence" value="ECO:0007669"/>
    <property type="project" value="UniProtKB-UniRule"/>
</dbReference>
<keyword evidence="7 14" id="KW-0547">Nucleotide-binding</keyword>
<dbReference type="PANTHER" id="PTHR43445">
    <property type="entry name" value="UDP-N-ACETYLMURAMATE--L-ALANINE LIGASE-RELATED"/>
    <property type="match status" value="1"/>
</dbReference>
<comment type="subcellular location">
    <subcellularLocation>
        <location evidence="1 14">Cytoplasm</location>
    </subcellularLocation>
</comment>
<dbReference type="SUPFAM" id="SSF51984">
    <property type="entry name" value="MurCD N-terminal domain"/>
    <property type="match status" value="1"/>
</dbReference>
<evidence type="ECO:0000313" key="19">
    <source>
        <dbReference type="Proteomes" id="UP000184196"/>
    </source>
</evidence>
<dbReference type="Pfam" id="PF01225">
    <property type="entry name" value="Mur_ligase"/>
    <property type="match status" value="1"/>
</dbReference>
<accession>A0A1M5A3A8</accession>
<dbReference type="Gene3D" id="3.40.50.720">
    <property type="entry name" value="NAD(P)-binding Rossmann-like Domain"/>
    <property type="match status" value="1"/>
</dbReference>
<dbReference type="InterPro" id="IPR036565">
    <property type="entry name" value="Mur-like_cat_sf"/>
</dbReference>
<sequence length="460" mass="50384">MQALPRRVHFIGIGGAGMSGLASILLDLGYEISGSDLSSTDITRRLESRGAVCHVGHASRNLDTSQLVVISSAIKPDNPELLAAREKGIPVIHRGDLLAWLMQRQKGIAVAGAHGKTTTTSMLALVLERSGFDPTIVIGGELNDIGGNAKLGRGEYLVAEADESDGSFLKLQPLAAIITNIEDDHLDHYGSVEEIKKAFRQFMHKVPEHGLVVACIDDPNVRETIRDLERPLITYGSEGSGASYTLRQLSLDSRGSRGDVYYEGRFLGTLELYVPGRHNMLNALAVVAAARWLGLDFNLIASILREFRGARRRFELLGEVGGIRVVDDYAHHPSEIRATLQAARQTEPGRLVVVFQPHRYTRTLLLKEQFGRSFADADLVIVNEIYSAGETPIEGVNAQLIVQAIKNYGRPPVVYLPTREQVVNYLVAEARPGDLILTMGAGNIWLCGLDLLKRLREKTA</sequence>
<evidence type="ECO:0000256" key="11">
    <source>
        <dbReference type="ARBA" id="ARBA00023306"/>
    </source>
</evidence>